<accession>A0AAD1T723</accession>
<gene>
    <name evidence="2" type="ORF">PECUL_23A044085</name>
</gene>
<evidence type="ECO:0000313" key="3">
    <source>
        <dbReference type="Proteomes" id="UP001295444"/>
    </source>
</evidence>
<sequence length="162" mass="18076">MKAVSNIDLSWKEIVDLVTTAGLGDTDGQDIEQLVQVSGESLNNEDFEELAEQGTQKPQDTSDSDTEPPKELSSKLLNRALHQVNGIMDELVANDPDATRSRNLRRIVLGGVSCYRNLLNSRKKHRQMTFDLWPQKRGKGRTLQAPHPPFKPFFGGGRGLLH</sequence>
<name>A0AAD1T723_PELCU</name>
<protein>
    <submittedName>
        <fullName evidence="2">Uncharacterized protein</fullName>
    </submittedName>
</protein>
<keyword evidence="3" id="KW-1185">Reference proteome</keyword>
<organism evidence="2 3">
    <name type="scientific">Pelobates cultripes</name>
    <name type="common">Western spadefoot toad</name>
    <dbReference type="NCBI Taxonomy" id="61616"/>
    <lineage>
        <taxon>Eukaryota</taxon>
        <taxon>Metazoa</taxon>
        <taxon>Chordata</taxon>
        <taxon>Craniata</taxon>
        <taxon>Vertebrata</taxon>
        <taxon>Euteleostomi</taxon>
        <taxon>Amphibia</taxon>
        <taxon>Batrachia</taxon>
        <taxon>Anura</taxon>
        <taxon>Pelobatoidea</taxon>
        <taxon>Pelobatidae</taxon>
        <taxon>Pelobates</taxon>
    </lineage>
</organism>
<proteinExistence type="predicted"/>
<feature type="region of interest" description="Disordered" evidence="1">
    <location>
        <begin position="47"/>
        <end position="75"/>
    </location>
</feature>
<dbReference type="Proteomes" id="UP001295444">
    <property type="component" value="Chromosome 09"/>
</dbReference>
<dbReference type="EMBL" id="OW240920">
    <property type="protein sequence ID" value="CAH2316591.1"/>
    <property type="molecule type" value="Genomic_DNA"/>
</dbReference>
<feature type="region of interest" description="Disordered" evidence="1">
    <location>
        <begin position="138"/>
        <end position="162"/>
    </location>
</feature>
<evidence type="ECO:0000256" key="1">
    <source>
        <dbReference type="SAM" id="MobiDB-lite"/>
    </source>
</evidence>
<dbReference type="AlphaFoldDB" id="A0AAD1T723"/>
<evidence type="ECO:0000313" key="2">
    <source>
        <dbReference type="EMBL" id="CAH2316591.1"/>
    </source>
</evidence>
<reference evidence="2" key="1">
    <citation type="submission" date="2022-03" db="EMBL/GenBank/DDBJ databases">
        <authorList>
            <person name="Alioto T."/>
            <person name="Alioto T."/>
            <person name="Gomez Garrido J."/>
        </authorList>
    </citation>
    <scope>NUCLEOTIDE SEQUENCE</scope>
</reference>